<sequence length="108" mass="12543">MRDHIDFLLRVADEHSFEDFRDSRVLRYACQYAVLVIAEAANHLPPELKQRAPEVPWPNIISIGHKLRHEYHRVDPEIIWDIAINHASQLRRAVLRLLADEASLATDS</sequence>
<dbReference type="Pfam" id="PF01934">
    <property type="entry name" value="HepT-like"/>
    <property type="match status" value="1"/>
</dbReference>
<dbReference type="InterPro" id="IPR008201">
    <property type="entry name" value="HepT-like"/>
</dbReference>
<keyword evidence="2" id="KW-1277">Toxin-antitoxin system</keyword>
<evidence type="ECO:0000313" key="7">
    <source>
        <dbReference type="Proteomes" id="UP001597102"/>
    </source>
</evidence>
<keyword evidence="5" id="KW-0378">Hydrolase</keyword>
<comment type="caution">
    <text evidence="6">The sequence shown here is derived from an EMBL/GenBank/DDBJ whole genome shotgun (WGS) entry which is preliminary data.</text>
</comment>
<dbReference type="EMBL" id="JBHTJO010000001">
    <property type="protein sequence ID" value="MFD0986147.1"/>
    <property type="molecule type" value="Genomic_DNA"/>
</dbReference>
<organism evidence="6 7">
    <name type="scientific">Methyloligella solikamskensis</name>
    <dbReference type="NCBI Taxonomy" id="1177756"/>
    <lineage>
        <taxon>Bacteria</taxon>
        <taxon>Pseudomonadati</taxon>
        <taxon>Pseudomonadota</taxon>
        <taxon>Alphaproteobacteria</taxon>
        <taxon>Hyphomicrobiales</taxon>
        <taxon>Hyphomicrobiaceae</taxon>
        <taxon>Methyloligella</taxon>
    </lineage>
</organism>
<accession>A0ABW3J9N5</accession>
<proteinExistence type="predicted"/>
<dbReference type="RefSeq" id="WP_379085722.1">
    <property type="nucleotide sequence ID" value="NZ_JBHTJO010000001.1"/>
</dbReference>
<keyword evidence="7" id="KW-1185">Reference proteome</keyword>
<name>A0ABW3J9N5_9HYPH</name>
<keyword evidence="1" id="KW-0597">Phosphoprotein</keyword>
<keyword evidence="4" id="KW-0547">Nucleotide-binding</keyword>
<dbReference type="InterPro" id="IPR051813">
    <property type="entry name" value="HepT_RNase_toxin"/>
</dbReference>
<gene>
    <name evidence="6" type="ORF">ACFQ2F_03425</name>
</gene>
<evidence type="ECO:0000256" key="1">
    <source>
        <dbReference type="ARBA" id="ARBA00022553"/>
    </source>
</evidence>
<dbReference type="PANTHER" id="PTHR34139:SF1">
    <property type="entry name" value="RNASE MJ1380-RELATED"/>
    <property type="match status" value="1"/>
</dbReference>
<evidence type="ECO:0000313" key="6">
    <source>
        <dbReference type="EMBL" id="MFD0986147.1"/>
    </source>
</evidence>
<protein>
    <submittedName>
        <fullName evidence="6">DUF86 domain-containing protein</fullName>
    </submittedName>
</protein>
<keyword evidence="3" id="KW-0540">Nuclease</keyword>
<evidence type="ECO:0000256" key="4">
    <source>
        <dbReference type="ARBA" id="ARBA00022741"/>
    </source>
</evidence>
<dbReference type="Proteomes" id="UP001597102">
    <property type="component" value="Unassembled WGS sequence"/>
</dbReference>
<evidence type="ECO:0000256" key="5">
    <source>
        <dbReference type="ARBA" id="ARBA00022801"/>
    </source>
</evidence>
<dbReference type="PANTHER" id="PTHR34139">
    <property type="entry name" value="UPF0331 PROTEIN MJ0127"/>
    <property type="match status" value="1"/>
</dbReference>
<evidence type="ECO:0000256" key="3">
    <source>
        <dbReference type="ARBA" id="ARBA00022722"/>
    </source>
</evidence>
<evidence type="ECO:0000256" key="2">
    <source>
        <dbReference type="ARBA" id="ARBA00022649"/>
    </source>
</evidence>
<reference evidence="7" key="1">
    <citation type="journal article" date="2019" name="Int. J. Syst. Evol. Microbiol.">
        <title>The Global Catalogue of Microorganisms (GCM) 10K type strain sequencing project: providing services to taxonomists for standard genome sequencing and annotation.</title>
        <authorList>
            <consortium name="The Broad Institute Genomics Platform"/>
            <consortium name="The Broad Institute Genome Sequencing Center for Infectious Disease"/>
            <person name="Wu L."/>
            <person name="Ma J."/>
        </authorList>
    </citation>
    <scope>NUCLEOTIDE SEQUENCE [LARGE SCALE GENOMIC DNA]</scope>
    <source>
        <strain evidence="7">CCUG 61697</strain>
    </source>
</reference>